<name>A0A5B8UIH2_9BACT</name>
<reference evidence="2 3" key="1">
    <citation type="journal article" date="2015" name="Int. J. Syst. Evol. Microbiol.">
        <title>Flavisolibacter ginsenosidimutans sp. nov., with ginsenoside-converting activity isolated from soil used for cultivating ginseng.</title>
        <authorList>
            <person name="Zhao Y."/>
            <person name="Liu Q."/>
            <person name="Kang M.S."/>
            <person name="Jin F."/>
            <person name="Yu H."/>
            <person name="Im W.T."/>
        </authorList>
    </citation>
    <scope>NUCLEOTIDE SEQUENCE [LARGE SCALE GENOMIC DNA]</scope>
    <source>
        <strain evidence="2 3">Gsoil 636</strain>
    </source>
</reference>
<keyword evidence="2" id="KW-0808">Transferase</keyword>
<proteinExistence type="predicted"/>
<dbReference type="Gene3D" id="3.90.550.10">
    <property type="entry name" value="Spore Coat Polysaccharide Biosynthesis Protein SpsA, Chain A"/>
    <property type="match status" value="1"/>
</dbReference>
<gene>
    <name evidence="2" type="ORF">FSB75_11405</name>
</gene>
<dbReference type="Proteomes" id="UP000321204">
    <property type="component" value="Chromosome"/>
</dbReference>
<dbReference type="EMBL" id="CP042433">
    <property type="protein sequence ID" value="QEC56474.1"/>
    <property type="molecule type" value="Genomic_DNA"/>
</dbReference>
<dbReference type="OrthoDB" id="9802649at2"/>
<dbReference type="PANTHER" id="PTHR43685:SF11">
    <property type="entry name" value="GLYCOSYLTRANSFERASE TAGX-RELATED"/>
    <property type="match status" value="1"/>
</dbReference>
<dbReference type="InterPro" id="IPR050834">
    <property type="entry name" value="Glycosyltransf_2"/>
</dbReference>
<evidence type="ECO:0000313" key="2">
    <source>
        <dbReference type="EMBL" id="QEC56474.1"/>
    </source>
</evidence>
<dbReference type="Pfam" id="PF00535">
    <property type="entry name" value="Glycos_transf_2"/>
    <property type="match status" value="1"/>
</dbReference>
<accession>A0A5B8UIH2</accession>
<dbReference type="InterPro" id="IPR029044">
    <property type="entry name" value="Nucleotide-diphossugar_trans"/>
</dbReference>
<organism evidence="2 3">
    <name type="scientific">Flavisolibacter ginsenosidimutans</name>
    <dbReference type="NCBI Taxonomy" id="661481"/>
    <lineage>
        <taxon>Bacteria</taxon>
        <taxon>Pseudomonadati</taxon>
        <taxon>Bacteroidota</taxon>
        <taxon>Chitinophagia</taxon>
        <taxon>Chitinophagales</taxon>
        <taxon>Chitinophagaceae</taxon>
        <taxon>Flavisolibacter</taxon>
    </lineage>
</organism>
<feature type="domain" description="Glycosyltransferase 2-like" evidence="1">
    <location>
        <begin position="4"/>
        <end position="144"/>
    </location>
</feature>
<dbReference type="AlphaFoldDB" id="A0A5B8UIH2"/>
<dbReference type="RefSeq" id="WP_146787253.1">
    <property type="nucleotide sequence ID" value="NZ_BAABIO010000001.1"/>
</dbReference>
<keyword evidence="3" id="KW-1185">Reference proteome</keyword>
<dbReference type="PANTHER" id="PTHR43685">
    <property type="entry name" value="GLYCOSYLTRANSFERASE"/>
    <property type="match status" value="1"/>
</dbReference>
<dbReference type="GO" id="GO:0016740">
    <property type="term" value="F:transferase activity"/>
    <property type="evidence" value="ECO:0007669"/>
    <property type="project" value="UniProtKB-KW"/>
</dbReference>
<dbReference type="SUPFAM" id="SSF53448">
    <property type="entry name" value="Nucleotide-diphospho-sugar transferases"/>
    <property type="match status" value="1"/>
</dbReference>
<evidence type="ECO:0000313" key="3">
    <source>
        <dbReference type="Proteomes" id="UP000321204"/>
    </source>
</evidence>
<dbReference type="KEGG" id="fgg:FSB75_11405"/>
<evidence type="ECO:0000259" key="1">
    <source>
        <dbReference type="Pfam" id="PF00535"/>
    </source>
</evidence>
<sequence length="338" mass="38056">MTVSVIITCYNLEKYIEPAILSVLNQTRTPDEIIVVDDCSTDASANVIQKYSDRLCYLRLPENSGVLQATLAGINKSTGSVISFLDGDDVWLPQKLAEVMSVFEKDEKVVLVSHNYEIIDSDGKPTGQTDSTQKNLERITKDNPDKVTLSNRVKDSILGYKGIWLGSAYCFRRAGFDVKAFEAFLSSFTIPGFKRLCYQDHPMAQFIVLTNPPDSLAYLVNKVLFQYRIFGLNSSGVSNTLNSALKTIEKGSANMAATSALVDRYPHLKEAQNIQKWRKMEFEYLKALYTKNYKKAVSTFMQLSLNSWDFNRKVKEFKRLGGVILLGPEKFLAVKSRS</sequence>
<protein>
    <submittedName>
        <fullName evidence="2">Glycosyltransferase</fullName>
    </submittedName>
</protein>
<dbReference type="InterPro" id="IPR001173">
    <property type="entry name" value="Glyco_trans_2-like"/>
</dbReference>